<dbReference type="EMBL" id="SLXU01000018">
    <property type="protein sequence ID" value="TCP58690.1"/>
    <property type="molecule type" value="Genomic_DNA"/>
</dbReference>
<keyword evidence="6" id="KW-0663">Pyridoxal phosphate</keyword>
<accession>A0A4R2R6K7</accession>
<dbReference type="InterPro" id="IPR015421">
    <property type="entry name" value="PyrdxlP-dep_Trfase_major"/>
</dbReference>
<protein>
    <submittedName>
        <fullName evidence="8">Aromatic amino acid aminotransferase</fullName>
    </submittedName>
</protein>
<dbReference type="GO" id="GO:0042802">
    <property type="term" value="F:identical protein binding"/>
    <property type="evidence" value="ECO:0007669"/>
    <property type="project" value="TreeGrafter"/>
</dbReference>
<dbReference type="InterPro" id="IPR015424">
    <property type="entry name" value="PyrdxlP-dep_Trfase"/>
</dbReference>
<dbReference type="PANTHER" id="PTHR11879:SF22">
    <property type="entry name" value="ASPARTATE AMINOTRANSFERASE, MITOCHONDRIAL"/>
    <property type="match status" value="1"/>
</dbReference>
<comment type="subunit">
    <text evidence="3">Homodimer.</text>
</comment>
<evidence type="ECO:0000256" key="4">
    <source>
        <dbReference type="ARBA" id="ARBA00022576"/>
    </source>
</evidence>
<dbReference type="GO" id="GO:0004069">
    <property type="term" value="F:L-aspartate:2-oxoglutarate aminotransferase activity"/>
    <property type="evidence" value="ECO:0007669"/>
    <property type="project" value="TreeGrafter"/>
</dbReference>
<dbReference type="InterPro" id="IPR015422">
    <property type="entry name" value="PyrdxlP-dep_Trfase_small"/>
</dbReference>
<evidence type="ECO:0000256" key="6">
    <source>
        <dbReference type="ARBA" id="ARBA00022898"/>
    </source>
</evidence>
<dbReference type="SUPFAM" id="SSF53383">
    <property type="entry name" value="PLP-dependent transferases"/>
    <property type="match status" value="1"/>
</dbReference>
<dbReference type="AlphaFoldDB" id="A0A4R2R6K7"/>
<gene>
    <name evidence="8" type="ORF">EV663_11819</name>
</gene>
<dbReference type="InterPro" id="IPR004839">
    <property type="entry name" value="Aminotransferase_I/II_large"/>
</dbReference>
<dbReference type="GO" id="GO:0005829">
    <property type="term" value="C:cytosol"/>
    <property type="evidence" value="ECO:0007669"/>
    <property type="project" value="TreeGrafter"/>
</dbReference>
<comment type="caution">
    <text evidence="8">The sequence shown here is derived from an EMBL/GenBank/DDBJ whole genome shotgun (WGS) entry which is preliminary data.</text>
</comment>
<dbReference type="PANTHER" id="PTHR11879">
    <property type="entry name" value="ASPARTATE AMINOTRANSFERASE"/>
    <property type="match status" value="1"/>
</dbReference>
<dbReference type="InterPro" id="IPR000796">
    <property type="entry name" value="Asp_trans"/>
</dbReference>
<name>A0A4R2R6K7_9RHOB</name>
<dbReference type="GO" id="GO:0030170">
    <property type="term" value="F:pyridoxal phosphate binding"/>
    <property type="evidence" value="ECO:0007669"/>
    <property type="project" value="InterPro"/>
</dbReference>
<evidence type="ECO:0000256" key="5">
    <source>
        <dbReference type="ARBA" id="ARBA00022679"/>
    </source>
</evidence>
<organism evidence="8 9">
    <name type="scientific">Rhodovulum bhavnagarense</name>
    <dbReference type="NCBI Taxonomy" id="992286"/>
    <lineage>
        <taxon>Bacteria</taxon>
        <taxon>Pseudomonadati</taxon>
        <taxon>Pseudomonadota</taxon>
        <taxon>Alphaproteobacteria</taxon>
        <taxon>Rhodobacterales</taxon>
        <taxon>Paracoccaceae</taxon>
        <taxon>Rhodovulum</taxon>
    </lineage>
</organism>
<evidence type="ECO:0000256" key="1">
    <source>
        <dbReference type="ARBA" id="ARBA00001933"/>
    </source>
</evidence>
<proteinExistence type="inferred from homology"/>
<reference evidence="8 9" key="1">
    <citation type="submission" date="2019-03" db="EMBL/GenBank/DDBJ databases">
        <title>Genomic Encyclopedia of Type Strains, Phase IV (KMG-IV): sequencing the most valuable type-strain genomes for metagenomic binning, comparative biology and taxonomic classification.</title>
        <authorList>
            <person name="Goeker M."/>
        </authorList>
    </citation>
    <scope>NUCLEOTIDE SEQUENCE [LARGE SCALE GENOMIC DNA]</scope>
    <source>
        <strain evidence="8 9">DSM 24766</strain>
    </source>
</reference>
<dbReference type="Gene3D" id="3.40.640.10">
    <property type="entry name" value="Type I PLP-dependent aspartate aminotransferase-like (Major domain)"/>
    <property type="match status" value="1"/>
</dbReference>
<evidence type="ECO:0000313" key="8">
    <source>
        <dbReference type="EMBL" id="TCP58690.1"/>
    </source>
</evidence>
<evidence type="ECO:0000313" key="9">
    <source>
        <dbReference type="Proteomes" id="UP000295050"/>
    </source>
</evidence>
<dbReference type="NCBIfam" id="NF006719">
    <property type="entry name" value="PRK09257.1"/>
    <property type="match status" value="1"/>
</dbReference>
<evidence type="ECO:0000259" key="7">
    <source>
        <dbReference type="Pfam" id="PF00155"/>
    </source>
</evidence>
<dbReference type="CDD" id="cd00609">
    <property type="entry name" value="AAT_like"/>
    <property type="match status" value="1"/>
</dbReference>
<dbReference type="Gene3D" id="3.90.1150.10">
    <property type="entry name" value="Aspartate Aminotransferase, domain 1"/>
    <property type="match status" value="1"/>
</dbReference>
<dbReference type="Pfam" id="PF00155">
    <property type="entry name" value="Aminotran_1_2"/>
    <property type="match status" value="1"/>
</dbReference>
<keyword evidence="5 8" id="KW-0808">Transferase</keyword>
<evidence type="ECO:0000256" key="3">
    <source>
        <dbReference type="ARBA" id="ARBA00011738"/>
    </source>
</evidence>
<feature type="domain" description="Aminotransferase class I/classII large" evidence="7">
    <location>
        <begin position="27"/>
        <end position="389"/>
    </location>
</feature>
<dbReference type="GO" id="GO:0004838">
    <property type="term" value="F:L-tyrosine-2-oxoglutarate transaminase activity"/>
    <property type="evidence" value="ECO:0007669"/>
    <property type="project" value="TreeGrafter"/>
</dbReference>
<evidence type="ECO:0000256" key="2">
    <source>
        <dbReference type="ARBA" id="ARBA00007441"/>
    </source>
</evidence>
<keyword evidence="4 8" id="KW-0032">Aminotransferase</keyword>
<comment type="similarity">
    <text evidence="2">Belongs to the class-I pyridoxal-phosphate-dependent aminotransferase family.</text>
</comment>
<keyword evidence="9" id="KW-1185">Reference proteome</keyword>
<comment type="cofactor">
    <cofactor evidence="1">
        <name>pyridoxal 5'-phosphate</name>
        <dbReference type="ChEBI" id="CHEBI:597326"/>
    </cofactor>
</comment>
<dbReference type="GO" id="GO:0033585">
    <property type="term" value="P:L-phenylalanine biosynthetic process from chorismate via phenylpyruvate"/>
    <property type="evidence" value="ECO:0007669"/>
    <property type="project" value="TreeGrafter"/>
</dbReference>
<sequence length="395" mass="42701">MMLGHLSPQTPDKIMALMQAYAADPRTDKIDLGVGVFRDAAGHTPVMRAVKAAEERLWQIQETKTYTTLAGDPAFLSALSDLVLGQESPAERRAAIATPGGTGAVRMGLELARLANPGTRIFVPDPSWPNHAAIIGFLGLERVDYRYYDARARSLDTGGMLVDLERAGPGDVVLLHGCCHNPTGADLTAADWRAVAELLTKTGALAMVDIAYQGFGDGVQTDATGLRILVTALPELIVATSCSKNFGIYRERTGAVFVLGETTKSRDMAQSNLTMLNRQTYAFPPDHGARVVTEILNDADLRACWQAELDGMRLHMQRQRQALADTLREMSGSDRFAHLGAEKGMFSLVGANPEQVERMRAEHGLYMIGDGRINLAGLSLDRVPRVAEAMLAAGL</sequence>
<dbReference type="PRINTS" id="PR00799">
    <property type="entry name" value="TRANSAMINASE"/>
</dbReference>
<dbReference type="Proteomes" id="UP000295050">
    <property type="component" value="Unassembled WGS sequence"/>
</dbReference>